<feature type="domain" description="Flavodoxin-like" evidence="1">
    <location>
        <begin position="3"/>
        <end position="161"/>
    </location>
</feature>
<dbReference type="GO" id="GO:0009055">
    <property type="term" value="F:electron transfer activity"/>
    <property type="evidence" value="ECO:0007669"/>
    <property type="project" value="InterPro"/>
</dbReference>
<gene>
    <name evidence="2" type="ORF">SAMN04488561_2354</name>
</gene>
<dbReference type="InterPro" id="IPR029039">
    <property type="entry name" value="Flavoprotein-like_sf"/>
</dbReference>
<dbReference type="PROSITE" id="PS50902">
    <property type="entry name" value="FLAVODOXIN_LIKE"/>
    <property type="match status" value="1"/>
</dbReference>
<evidence type="ECO:0000313" key="3">
    <source>
        <dbReference type="Proteomes" id="UP000181980"/>
    </source>
</evidence>
<dbReference type="STRING" id="561176.SAMN04488561_2354"/>
<dbReference type="Gene3D" id="3.40.50.360">
    <property type="match status" value="1"/>
</dbReference>
<dbReference type="RefSeq" id="WP_069112702.1">
    <property type="nucleotide sequence ID" value="NZ_FNUC01000003.1"/>
</dbReference>
<dbReference type="SUPFAM" id="SSF52218">
    <property type="entry name" value="Flavoproteins"/>
    <property type="match status" value="1"/>
</dbReference>
<accession>A0A1H5L336</accession>
<dbReference type="InterPro" id="IPR008254">
    <property type="entry name" value="Flavodoxin/NO_synth"/>
</dbReference>
<proteinExistence type="predicted"/>
<dbReference type="InterPro" id="IPR001226">
    <property type="entry name" value="Flavodoxin_CS"/>
</dbReference>
<dbReference type="AlphaFoldDB" id="A0A1H5L336"/>
<evidence type="ECO:0000313" key="2">
    <source>
        <dbReference type="EMBL" id="SEE70731.1"/>
    </source>
</evidence>
<protein>
    <submittedName>
        <fullName evidence="2">Flavodoxin</fullName>
    </submittedName>
</protein>
<dbReference type="OrthoDB" id="3253043at2"/>
<evidence type="ECO:0000259" key="1">
    <source>
        <dbReference type="PROSITE" id="PS50902"/>
    </source>
</evidence>
<dbReference type="Proteomes" id="UP000181980">
    <property type="component" value="Unassembled WGS sequence"/>
</dbReference>
<dbReference type="PROSITE" id="PS00201">
    <property type="entry name" value="FLAVODOXIN"/>
    <property type="match status" value="1"/>
</dbReference>
<keyword evidence="3" id="KW-1185">Reference proteome</keyword>
<name>A0A1H5L336_9ACTN</name>
<dbReference type="GO" id="GO:0010181">
    <property type="term" value="F:FMN binding"/>
    <property type="evidence" value="ECO:0007669"/>
    <property type="project" value="InterPro"/>
</dbReference>
<reference evidence="3" key="1">
    <citation type="submission" date="2016-10" db="EMBL/GenBank/DDBJ databases">
        <authorList>
            <person name="Varghese N."/>
            <person name="Submissions S."/>
        </authorList>
    </citation>
    <scope>NUCLEOTIDE SEQUENCE [LARGE SCALE GENOMIC DNA]</scope>
    <source>
        <strain evidence="3">DSM 45237</strain>
    </source>
</reference>
<dbReference type="EMBL" id="FNUC01000003">
    <property type="protein sequence ID" value="SEE70731.1"/>
    <property type="molecule type" value="Genomic_DNA"/>
</dbReference>
<sequence>MRALVVYESMFGNTQKIAEAIAGGLALSMTTDLVEAGSAGPSLAGVDLLVVGGPTHAFGMSRASTRRSAHDRTPGAVVSKAGGVREWIAALDADGTPFATFDTKATKPRLPRSAAHAARRRLRRRGLRPVAAATSFLVTGMEGPLADGEEERARRWGEQLGRART</sequence>
<organism evidence="2 3">
    <name type="scientific">Jiangella alba</name>
    <dbReference type="NCBI Taxonomy" id="561176"/>
    <lineage>
        <taxon>Bacteria</taxon>
        <taxon>Bacillati</taxon>
        <taxon>Actinomycetota</taxon>
        <taxon>Actinomycetes</taxon>
        <taxon>Jiangellales</taxon>
        <taxon>Jiangellaceae</taxon>
        <taxon>Jiangella</taxon>
    </lineage>
</organism>